<comment type="caution">
    <text evidence="1">The sequence shown here is derived from an EMBL/GenBank/DDBJ whole genome shotgun (WGS) entry which is preliminary data.</text>
</comment>
<gene>
    <name evidence="1" type="ORF">H0E87_009170</name>
</gene>
<organism evidence="1 2">
    <name type="scientific">Populus deltoides</name>
    <name type="common">Eastern poplar</name>
    <name type="synonym">Eastern cottonwood</name>
    <dbReference type="NCBI Taxonomy" id="3696"/>
    <lineage>
        <taxon>Eukaryota</taxon>
        <taxon>Viridiplantae</taxon>
        <taxon>Streptophyta</taxon>
        <taxon>Embryophyta</taxon>
        <taxon>Tracheophyta</taxon>
        <taxon>Spermatophyta</taxon>
        <taxon>Magnoliopsida</taxon>
        <taxon>eudicotyledons</taxon>
        <taxon>Gunneridae</taxon>
        <taxon>Pentapetalae</taxon>
        <taxon>rosids</taxon>
        <taxon>fabids</taxon>
        <taxon>Malpighiales</taxon>
        <taxon>Salicaceae</taxon>
        <taxon>Saliceae</taxon>
        <taxon>Populus</taxon>
    </lineage>
</organism>
<dbReference type="Proteomes" id="UP000807159">
    <property type="component" value="Chromosome 4"/>
</dbReference>
<protein>
    <submittedName>
        <fullName evidence="1">Uncharacterized protein</fullName>
    </submittedName>
</protein>
<dbReference type="EMBL" id="JACEGQ020000004">
    <property type="protein sequence ID" value="KAH8511884.1"/>
    <property type="molecule type" value="Genomic_DNA"/>
</dbReference>
<name>A0A8T2Z2T2_POPDE</name>
<evidence type="ECO:0000313" key="1">
    <source>
        <dbReference type="EMBL" id="KAH8511884.1"/>
    </source>
</evidence>
<evidence type="ECO:0000313" key="2">
    <source>
        <dbReference type="Proteomes" id="UP000807159"/>
    </source>
</evidence>
<keyword evidence="2" id="KW-1185">Reference proteome</keyword>
<reference evidence="1" key="1">
    <citation type="journal article" date="2021" name="J. Hered.">
        <title>Genome Assembly of Salicaceae Populus deltoides (Eastern Cottonwood) I-69 Based on Nanopore Sequencing and Hi-C Technologies.</title>
        <authorList>
            <person name="Bai S."/>
            <person name="Wu H."/>
            <person name="Zhang J."/>
            <person name="Pan Z."/>
            <person name="Zhao W."/>
            <person name="Li Z."/>
            <person name="Tong C."/>
        </authorList>
    </citation>
    <scope>NUCLEOTIDE SEQUENCE</scope>
    <source>
        <tissue evidence="1">Leaf</tissue>
    </source>
</reference>
<proteinExistence type="predicted"/>
<dbReference type="AlphaFoldDB" id="A0A8T2Z2T2"/>
<accession>A0A8T2Z2T2</accession>
<sequence length="111" mass="11184">MAYSSINARKDGGCGLLSANRVLTDKDQGTRKPDSLDLQETWSWGGGGNFGLGQASGNLGIDIGLCNGAAGGREVVSGGEIGGGIGWPSFSAATVIPGSKEQYSPTRGHSA</sequence>